<dbReference type="AlphaFoldDB" id="A0A2V1JW16"/>
<protein>
    <recommendedName>
        <fullName evidence="3">TadE-like domain-containing protein</fullName>
    </recommendedName>
</protein>
<feature type="region of interest" description="Disordered" evidence="1">
    <location>
        <begin position="1"/>
        <end position="89"/>
    </location>
</feature>
<reference evidence="5" key="1">
    <citation type="submission" date="2018-05" db="EMBL/GenBank/DDBJ databases">
        <authorList>
            <person name="Li Y."/>
        </authorList>
    </citation>
    <scope>NUCLEOTIDE SEQUENCE [LARGE SCALE GENOMIC DNA]</scope>
    <source>
        <strain evidence="5">3d-2-2</strain>
    </source>
</reference>
<feature type="compositionally biased region" description="Basic and acidic residues" evidence="1">
    <location>
        <begin position="1"/>
        <end position="12"/>
    </location>
</feature>
<keyword evidence="2" id="KW-0472">Membrane</keyword>
<feature type="transmembrane region" description="Helical" evidence="2">
    <location>
        <begin position="134"/>
        <end position="157"/>
    </location>
</feature>
<name>A0A2V1JW16_9BURK</name>
<dbReference type="InterPro" id="IPR012495">
    <property type="entry name" value="TadE-like_dom"/>
</dbReference>
<sequence>MARAGHHADHSPPRIARRARQKLQPQSPGLAAAQHGPRRTADSCLQPQRPPGRPNLAKLWCSPSGRKRGRSPDPLPLQPPPDRAGIGTGTPVRYLAAAGHARKSCPHPRGNGGSHMKHTPSGLFAQRGIAAMEFALVLVLILALLFGVIAFGSILWVQQTLAFAAGEGARSILLHCEYAENAGQAGPCPSPAVLARGCETAVNAAGWFSRAAICSTQMAAIECPDGYSATASTTPKPQRLRLDMAFDSRRWPPIHTAAQAAGMIGIDDLAPATLRARSTVVLTPHGACLPS</sequence>
<evidence type="ECO:0000259" key="3">
    <source>
        <dbReference type="Pfam" id="PF07811"/>
    </source>
</evidence>
<keyword evidence="5" id="KW-1185">Reference proteome</keyword>
<evidence type="ECO:0000313" key="4">
    <source>
        <dbReference type="EMBL" id="PWF22305.1"/>
    </source>
</evidence>
<keyword evidence="2" id="KW-0812">Transmembrane</keyword>
<feature type="region of interest" description="Disordered" evidence="1">
    <location>
        <begin position="98"/>
        <end position="117"/>
    </location>
</feature>
<evidence type="ECO:0000256" key="2">
    <source>
        <dbReference type="SAM" id="Phobius"/>
    </source>
</evidence>
<dbReference type="EMBL" id="QETA01000005">
    <property type="protein sequence ID" value="PWF22305.1"/>
    <property type="molecule type" value="Genomic_DNA"/>
</dbReference>
<keyword evidence="2" id="KW-1133">Transmembrane helix</keyword>
<comment type="caution">
    <text evidence="4">The sequence shown here is derived from an EMBL/GenBank/DDBJ whole genome shotgun (WGS) entry which is preliminary data.</text>
</comment>
<organism evidence="4 5">
    <name type="scientific">Corticimicrobacter populi</name>
    <dbReference type="NCBI Taxonomy" id="2175229"/>
    <lineage>
        <taxon>Bacteria</taxon>
        <taxon>Pseudomonadati</taxon>
        <taxon>Pseudomonadota</taxon>
        <taxon>Betaproteobacteria</taxon>
        <taxon>Burkholderiales</taxon>
        <taxon>Alcaligenaceae</taxon>
        <taxon>Corticimicrobacter</taxon>
    </lineage>
</organism>
<feature type="domain" description="TadE-like" evidence="3">
    <location>
        <begin position="128"/>
        <end position="170"/>
    </location>
</feature>
<dbReference type="Proteomes" id="UP000245212">
    <property type="component" value="Unassembled WGS sequence"/>
</dbReference>
<evidence type="ECO:0000256" key="1">
    <source>
        <dbReference type="SAM" id="MobiDB-lite"/>
    </source>
</evidence>
<dbReference type="Pfam" id="PF07811">
    <property type="entry name" value="TadE"/>
    <property type="match status" value="1"/>
</dbReference>
<proteinExistence type="predicted"/>
<gene>
    <name evidence="4" type="ORF">DD235_12770</name>
</gene>
<feature type="compositionally biased region" description="Pro residues" evidence="1">
    <location>
        <begin position="73"/>
        <end position="82"/>
    </location>
</feature>
<accession>A0A2V1JW16</accession>
<evidence type="ECO:0000313" key="5">
    <source>
        <dbReference type="Proteomes" id="UP000245212"/>
    </source>
</evidence>